<dbReference type="InterPro" id="IPR015943">
    <property type="entry name" value="WD40/YVTN_repeat-like_dom_sf"/>
</dbReference>
<dbReference type="Pfam" id="PF12833">
    <property type="entry name" value="HTH_18"/>
    <property type="match status" value="1"/>
</dbReference>
<dbReference type="CDD" id="cd00082">
    <property type="entry name" value="HisKA"/>
    <property type="match status" value="1"/>
</dbReference>
<dbReference type="Pfam" id="PF07495">
    <property type="entry name" value="Y_Y_Y"/>
    <property type="match status" value="1"/>
</dbReference>
<reference evidence="12" key="1">
    <citation type="submission" date="2011-03" db="EMBL/GenBank/DDBJ databases">
        <title>Complete sequence of Sphingobacterium sp. 21.</title>
        <authorList>
            <consortium name="US DOE Joint Genome Institute"/>
            <person name="Lucas S."/>
            <person name="Copeland A."/>
            <person name="Lapidus A."/>
            <person name="Cheng J.-F."/>
            <person name="Goodwin L."/>
            <person name="Pitluck S."/>
            <person name="Davenport K."/>
            <person name="Detter J.C."/>
            <person name="Han C."/>
            <person name="Tapia R."/>
            <person name="Land M."/>
            <person name="Hauser L."/>
            <person name="Kyrpides N."/>
            <person name="Ivanova N."/>
            <person name="Ovchinnikova G."/>
            <person name="Pagani I."/>
            <person name="Siebers A.K."/>
            <person name="Allgaier M."/>
            <person name="Thelen M.P."/>
            <person name="Hugenholtz P."/>
            <person name="Woyke T."/>
        </authorList>
    </citation>
    <scope>NUCLEOTIDE SEQUENCE</scope>
    <source>
        <strain evidence="12">21</strain>
    </source>
</reference>
<proteinExistence type="predicted"/>
<dbReference type="STRING" id="743722.Sph21_1881"/>
<dbReference type="InterPro" id="IPR003594">
    <property type="entry name" value="HATPase_dom"/>
</dbReference>
<dbReference type="Gene3D" id="1.10.10.60">
    <property type="entry name" value="Homeodomain-like"/>
    <property type="match status" value="1"/>
</dbReference>
<keyword evidence="3 7" id="KW-0597">Phosphoprotein</keyword>
<dbReference type="Gene3D" id="3.30.565.10">
    <property type="entry name" value="Histidine kinase-like ATPase, C-terminal domain"/>
    <property type="match status" value="1"/>
</dbReference>
<evidence type="ECO:0000256" key="8">
    <source>
        <dbReference type="SAM" id="Phobius"/>
    </source>
</evidence>
<dbReference type="PROSITE" id="PS50109">
    <property type="entry name" value="HIS_KIN"/>
    <property type="match status" value="1"/>
</dbReference>
<dbReference type="SUPFAM" id="SSF46689">
    <property type="entry name" value="Homeodomain-like"/>
    <property type="match status" value="1"/>
</dbReference>
<dbReference type="GO" id="GO:0000155">
    <property type="term" value="F:phosphorelay sensor kinase activity"/>
    <property type="evidence" value="ECO:0007669"/>
    <property type="project" value="InterPro"/>
</dbReference>
<feature type="transmembrane region" description="Helical" evidence="8">
    <location>
        <begin position="795"/>
        <end position="816"/>
    </location>
</feature>
<protein>
    <recommendedName>
        <fullName evidence="2">histidine kinase</fullName>
        <ecNumber evidence="2">2.7.13.3</ecNumber>
    </recommendedName>
</protein>
<evidence type="ECO:0000259" key="9">
    <source>
        <dbReference type="PROSITE" id="PS01124"/>
    </source>
</evidence>
<evidence type="ECO:0000259" key="10">
    <source>
        <dbReference type="PROSITE" id="PS50109"/>
    </source>
</evidence>
<dbReference type="GO" id="GO:0003700">
    <property type="term" value="F:DNA-binding transcription factor activity"/>
    <property type="evidence" value="ECO:0007669"/>
    <property type="project" value="InterPro"/>
</dbReference>
<evidence type="ECO:0000256" key="2">
    <source>
        <dbReference type="ARBA" id="ARBA00012438"/>
    </source>
</evidence>
<dbReference type="InterPro" id="IPR011006">
    <property type="entry name" value="CheY-like_superfamily"/>
</dbReference>
<evidence type="ECO:0000256" key="7">
    <source>
        <dbReference type="PROSITE-ProRule" id="PRU00169"/>
    </source>
</evidence>
<keyword evidence="6" id="KW-0804">Transcription</keyword>
<dbReference type="PATRIC" id="fig|743722.3.peg.2009"/>
<dbReference type="InterPro" id="IPR001789">
    <property type="entry name" value="Sig_transdc_resp-reg_receiver"/>
</dbReference>
<dbReference type="SUPFAM" id="SSF55874">
    <property type="entry name" value="ATPase domain of HSP90 chaperone/DNA topoisomerase II/histidine kinase"/>
    <property type="match status" value="1"/>
</dbReference>
<dbReference type="PROSITE" id="PS50110">
    <property type="entry name" value="RESPONSE_REGULATORY"/>
    <property type="match status" value="1"/>
</dbReference>
<dbReference type="PANTHER" id="PTHR43547:SF2">
    <property type="entry name" value="HYBRID SIGNAL TRANSDUCTION HISTIDINE KINASE C"/>
    <property type="match status" value="1"/>
</dbReference>
<evidence type="ECO:0000313" key="12">
    <source>
        <dbReference type="EMBL" id="ADZ78441.1"/>
    </source>
</evidence>
<dbReference type="InterPro" id="IPR036890">
    <property type="entry name" value="HATPase_C_sf"/>
</dbReference>
<evidence type="ECO:0000259" key="11">
    <source>
        <dbReference type="PROSITE" id="PS50110"/>
    </source>
</evidence>
<dbReference type="SMART" id="SM00387">
    <property type="entry name" value="HATPase_c"/>
    <property type="match status" value="1"/>
</dbReference>
<evidence type="ECO:0000256" key="3">
    <source>
        <dbReference type="ARBA" id="ARBA00022553"/>
    </source>
</evidence>
<evidence type="ECO:0000256" key="6">
    <source>
        <dbReference type="ARBA" id="ARBA00023163"/>
    </source>
</evidence>
<dbReference type="InterPro" id="IPR003661">
    <property type="entry name" value="HisK_dim/P_dom"/>
</dbReference>
<dbReference type="PROSITE" id="PS00041">
    <property type="entry name" value="HTH_ARAC_FAMILY_1"/>
    <property type="match status" value="1"/>
</dbReference>
<keyword evidence="5" id="KW-0238">DNA-binding</keyword>
<dbReference type="EC" id="2.7.13.3" evidence="2"/>
<feature type="modified residue" description="4-aspartylphosphate" evidence="7">
    <location>
        <position position="1169"/>
    </location>
</feature>
<organism evidence="12">
    <name type="scientific">Sphingobacterium sp. (strain 21)</name>
    <dbReference type="NCBI Taxonomy" id="743722"/>
    <lineage>
        <taxon>Bacteria</taxon>
        <taxon>Pseudomonadati</taxon>
        <taxon>Bacteroidota</taxon>
        <taxon>Sphingobacteriia</taxon>
        <taxon>Sphingobacteriales</taxon>
        <taxon>Sphingobacteriaceae</taxon>
        <taxon>Sphingobacterium</taxon>
    </lineage>
</organism>
<keyword evidence="12" id="KW-0418">Kinase</keyword>
<accession>F4C9B4</accession>
<evidence type="ECO:0000256" key="4">
    <source>
        <dbReference type="ARBA" id="ARBA00023015"/>
    </source>
</evidence>
<comment type="catalytic activity">
    <reaction evidence="1">
        <text>ATP + protein L-histidine = ADP + protein N-phospho-L-histidine.</text>
        <dbReference type="EC" id="2.7.13.3"/>
    </reaction>
</comment>
<sequence length="1371" mass="156523">MLSLLYVVATFAKINLIVSFMRLLIFLFFFLLPWTGFAISLSDYRFHAMPETSYYGGIHSITKDSIGRIWFSGYDALFVYNGHSFIQMNDLVTSYSPGEYWNYGQVITDQAKRLYVATNHGLLRFNYRSQRFDRILEGNIGTLLVAEDGMIWLVRNNKIESFHPDRLAEITEYPLVSKLAISALINTENNTYVASKGKVYRVNKETKRYHLFADLGNTDYVIRDLIVHQGQTYILTHSHGLFECDREGKVKKQYTLALGDGKSATTKSLYLDASNIVWVATQSGLFLVDPLKKETRLLRSNLHYPYSLPNNSVWSIYPDPDGGIWIGMYGGKLAYMTFFDNDLNYFKPTLGGLNHPIVSCFEEDTQGNLWIGTEGGGVNYWNRKTDHFSYYTQENKSGIRSNMIKSLHYDKKSMSLQSSAFNGGVAHFDAHRHRFVELPINHPISSQPLNVYDFAMEADSGIWMTDPDAELIYKNTKNGKIEVVSLVDAKGKAMRLRIETLFRDKSDQLWLITHTGLYIVHARTRRILKHHYIANAPYAVNNLCSYAITSDSVIWLGTRGGGVNRLDSNGSYVNFGEKEGLSAKTVFGILEDSDSKDVWFGTNDGLYCYEDGNKRISKFPVDITNLCGTFYARSCFKTSTGEMLFGGTNGFIMFTPRKITRNNQKPKVFFTDLLINNKKAVPGDKNALLKQDIATFSYADDRDNKIVLSHKQSNIEIRVSTNSYLQAEKNRYAYRMLGLSDKWFTLARGQKSVQFFNLPSGSYIFQIKAANNDGLWGDDVAALYFQIKPSPFLSVWAYIAYMLLVLFIIYFIWRYFTNKKIFEHRLEMEQLKEQNMKELTQARINFFTHISHDLKTPLTLVVDPLKQLKETLQENRSAATYVQLIEKNVNRIQRMISQLLQFREIESQKITVNQQLGDIIRYIGDIFSLFELYANKKGIETDLKSEMESFYTKFDYDVIEKIFTNLFSNAIKYTTENGFVGVKIKRAGREELAAYGLTPPLHGDYISVAITNTGATIPDDKKDVIFESFNRLSIGRPAFEKSTGLGLSIVKELVSYLAGKISLYSADSTVTFTVILPFTANTEETGDKPGSYEYTIAEIDNMLVESAETQAVDKSRRKANSIVVIEDDPSLRAYMEQRLSEHYNVYATCNGYEGIAKTERIFPQMVITDLMMPEADGFAVCRKLRSNIKTSHIPIIVLSALGKHAENKIKALESGANVFIDKPFDMDYLLKQVDNLIKNQNELKASYSKKYIAEPANITISSADEDLLRRAMEHIEKNMSNMDYHVESFVSDMGIGRTLLYQKINDILGMSIKEFILDIRLKRSAQLLEQSDLTISEISYLTGFNSPKYFSICFKKQFEVTPTEFRKKVEL</sequence>
<dbReference type="InterPro" id="IPR013783">
    <property type="entry name" value="Ig-like_fold"/>
</dbReference>
<dbReference type="Pfam" id="PF07494">
    <property type="entry name" value="Reg_prop"/>
    <property type="match status" value="2"/>
</dbReference>
<dbReference type="eggNOG" id="COG3292">
    <property type="taxonomic scope" value="Bacteria"/>
</dbReference>
<dbReference type="Gene3D" id="3.40.50.2300">
    <property type="match status" value="1"/>
</dbReference>
<dbReference type="SUPFAM" id="SSF63829">
    <property type="entry name" value="Calcium-dependent phosphotriesterase"/>
    <property type="match status" value="3"/>
</dbReference>
<dbReference type="SUPFAM" id="SSF52172">
    <property type="entry name" value="CheY-like"/>
    <property type="match status" value="1"/>
</dbReference>
<dbReference type="InterPro" id="IPR036097">
    <property type="entry name" value="HisK_dim/P_sf"/>
</dbReference>
<dbReference type="Pfam" id="PF00512">
    <property type="entry name" value="HisKA"/>
    <property type="match status" value="1"/>
</dbReference>
<dbReference type="PROSITE" id="PS01124">
    <property type="entry name" value="HTH_ARAC_FAMILY_2"/>
    <property type="match status" value="1"/>
</dbReference>
<dbReference type="InterPro" id="IPR018062">
    <property type="entry name" value="HTH_AraC-typ_CS"/>
</dbReference>
<dbReference type="Pfam" id="PF02518">
    <property type="entry name" value="HATPase_c"/>
    <property type="match status" value="1"/>
</dbReference>
<name>F4C9B4_SPHS2</name>
<feature type="domain" description="Response regulatory" evidence="11">
    <location>
        <begin position="1121"/>
        <end position="1237"/>
    </location>
</feature>
<gene>
    <name evidence="12" type="ordered locus">Sph21_1881</name>
</gene>
<dbReference type="SMART" id="SM00342">
    <property type="entry name" value="HTH_ARAC"/>
    <property type="match status" value="1"/>
</dbReference>
<dbReference type="HOGENOM" id="CLU_000445_28_1_10"/>
<dbReference type="Pfam" id="PF00072">
    <property type="entry name" value="Response_reg"/>
    <property type="match status" value="1"/>
</dbReference>
<keyword evidence="12" id="KW-0808">Transferase</keyword>
<dbReference type="InterPro" id="IPR011123">
    <property type="entry name" value="Y_Y_Y"/>
</dbReference>
<dbReference type="eggNOG" id="COG0745">
    <property type="taxonomic scope" value="Bacteria"/>
</dbReference>
<dbReference type="SMART" id="SM00448">
    <property type="entry name" value="REC"/>
    <property type="match status" value="1"/>
</dbReference>
<dbReference type="SUPFAM" id="SSF47384">
    <property type="entry name" value="Homodimeric domain of signal transducing histidine kinase"/>
    <property type="match status" value="1"/>
</dbReference>
<dbReference type="InterPro" id="IPR018060">
    <property type="entry name" value="HTH_AraC"/>
</dbReference>
<dbReference type="PANTHER" id="PTHR43547">
    <property type="entry name" value="TWO-COMPONENT HISTIDINE KINASE"/>
    <property type="match status" value="1"/>
</dbReference>
<feature type="domain" description="Histidine kinase" evidence="10">
    <location>
        <begin position="849"/>
        <end position="1080"/>
    </location>
</feature>
<dbReference type="eggNOG" id="COG2207">
    <property type="taxonomic scope" value="Bacteria"/>
</dbReference>
<feature type="domain" description="HTH araC/xylS-type" evidence="9">
    <location>
        <begin position="1269"/>
        <end position="1368"/>
    </location>
</feature>
<dbReference type="GO" id="GO:0043565">
    <property type="term" value="F:sequence-specific DNA binding"/>
    <property type="evidence" value="ECO:0007669"/>
    <property type="project" value="InterPro"/>
</dbReference>
<dbReference type="InterPro" id="IPR011110">
    <property type="entry name" value="Reg_prop"/>
</dbReference>
<dbReference type="eggNOG" id="COG5002">
    <property type="taxonomic scope" value="Bacteria"/>
</dbReference>
<evidence type="ECO:0000256" key="1">
    <source>
        <dbReference type="ARBA" id="ARBA00000085"/>
    </source>
</evidence>
<keyword evidence="8" id="KW-1133">Transmembrane helix</keyword>
<dbReference type="EMBL" id="CP002584">
    <property type="protein sequence ID" value="ADZ78441.1"/>
    <property type="molecule type" value="Genomic_DNA"/>
</dbReference>
<keyword evidence="8" id="KW-0472">Membrane</keyword>
<dbReference type="Gene3D" id="2.130.10.10">
    <property type="entry name" value="YVTN repeat-like/Quinoprotein amine dehydrogenase"/>
    <property type="match status" value="2"/>
</dbReference>
<dbReference type="SMART" id="SM00388">
    <property type="entry name" value="HisKA"/>
    <property type="match status" value="1"/>
</dbReference>
<evidence type="ECO:0000256" key="5">
    <source>
        <dbReference type="ARBA" id="ARBA00023125"/>
    </source>
</evidence>
<dbReference type="KEGG" id="shg:Sph21_1881"/>
<dbReference type="Gene3D" id="2.60.40.10">
    <property type="entry name" value="Immunoglobulins"/>
    <property type="match status" value="1"/>
</dbReference>
<dbReference type="Gene3D" id="1.10.287.130">
    <property type="match status" value="1"/>
</dbReference>
<keyword evidence="4" id="KW-0805">Transcription regulation</keyword>
<keyword evidence="8" id="KW-0812">Transmembrane</keyword>
<dbReference type="InterPro" id="IPR005467">
    <property type="entry name" value="His_kinase_dom"/>
</dbReference>
<dbReference type="InterPro" id="IPR009057">
    <property type="entry name" value="Homeodomain-like_sf"/>
</dbReference>